<accession>A0A3S5AA86</accession>
<dbReference type="AlphaFoldDB" id="A0A3S5AA86"/>
<reference evidence="1" key="1">
    <citation type="submission" date="2018-11" db="EMBL/GenBank/DDBJ databases">
        <authorList>
            <consortium name="Pathogen Informatics"/>
        </authorList>
    </citation>
    <scope>NUCLEOTIDE SEQUENCE</scope>
</reference>
<evidence type="ECO:0000313" key="1">
    <source>
        <dbReference type="EMBL" id="VEL24008.1"/>
    </source>
</evidence>
<dbReference type="Proteomes" id="UP000784294">
    <property type="component" value="Unassembled WGS sequence"/>
</dbReference>
<protein>
    <submittedName>
        <fullName evidence="1">Uncharacterized protein</fullName>
    </submittedName>
</protein>
<name>A0A3S5AA86_9PLAT</name>
<keyword evidence="2" id="KW-1185">Reference proteome</keyword>
<comment type="caution">
    <text evidence="1">The sequence shown here is derived from an EMBL/GenBank/DDBJ whole genome shotgun (WGS) entry which is preliminary data.</text>
</comment>
<sequence length="93" mass="11008">MIEKTNEKRVNQFYLIVCSAGRRLSARESRRGGGWWKGRRRDVHKQERERERERERESESIKMEALAIEPVSVSQKWCSADMLVVEETGEWAV</sequence>
<organism evidence="1 2">
    <name type="scientific">Protopolystoma xenopodis</name>
    <dbReference type="NCBI Taxonomy" id="117903"/>
    <lineage>
        <taxon>Eukaryota</taxon>
        <taxon>Metazoa</taxon>
        <taxon>Spiralia</taxon>
        <taxon>Lophotrochozoa</taxon>
        <taxon>Platyhelminthes</taxon>
        <taxon>Monogenea</taxon>
        <taxon>Polyopisthocotylea</taxon>
        <taxon>Polystomatidea</taxon>
        <taxon>Polystomatidae</taxon>
        <taxon>Protopolystoma</taxon>
    </lineage>
</organism>
<dbReference type="EMBL" id="CAAALY010065257">
    <property type="protein sequence ID" value="VEL24008.1"/>
    <property type="molecule type" value="Genomic_DNA"/>
</dbReference>
<proteinExistence type="predicted"/>
<gene>
    <name evidence="1" type="ORF">PXEA_LOCUS17448</name>
</gene>
<evidence type="ECO:0000313" key="2">
    <source>
        <dbReference type="Proteomes" id="UP000784294"/>
    </source>
</evidence>